<proteinExistence type="predicted"/>
<reference evidence="1 2" key="1">
    <citation type="submission" date="2019-01" db="EMBL/GenBank/DDBJ databases">
        <title>Ancylomarina salipaludis sp. nov., isolated from a salt marsh.</title>
        <authorList>
            <person name="Yoon J.-H."/>
        </authorList>
    </citation>
    <scope>NUCLEOTIDE SEQUENCE [LARGE SCALE GENOMIC DNA]</scope>
    <source>
        <strain evidence="1 2">SHSM-M15</strain>
    </source>
</reference>
<dbReference type="AlphaFoldDB" id="A0A4Q1JMP6"/>
<evidence type="ECO:0000313" key="1">
    <source>
        <dbReference type="EMBL" id="RXQ95859.1"/>
    </source>
</evidence>
<name>A0A4Q1JMP6_9BACT</name>
<dbReference type="Proteomes" id="UP000289703">
    <property type="component" value="Unassembled WGS sequence"/>
</dbReference>
<keyword evidence="2" id="KW-1185">Reference proteome</keyword>
<organism evidence="1 2">
    <name type="scientific">Ancylomarina salipaludis</name>
    <dbReference type="NCBI Taxonomy" id="2501299"/>
    <lineage>
        <taxon>Bacteria</taxon>
        <taxon>Pseudomonadati</taxon>
        <taxon>Bacteroidota</taxon>
        <taxon>Bacteroidia</taxon>
        <taxon>Marinilabiliales</taxon>
        <taxon>Marinifilaceae</taxon>
        <taxon>Ancylomarina</taxon>
    </lineage>
</organism>
<dbReference type="EMBL" id="SAXA01000004">
    <property type="protein sequence ID" value="RXQ95859.1"/>
    <property type="molecule type" value="Genomic_DNA"/>
</dbReference>
<sequence>MGWCFETEDEIVPGQYHMAAHDTDENLIVEKRFVVE</sequence>
<dbReference type="Gene3D" id="2.60.40.2390">
    <property type="match status" value="1"/>
</dbReference>
<comment type="caution">
    <text evidence="1">The sequence shown here is derived from an EMBL/GenBank/DDBJ whole genome shotgun (WGS) entry which is preliminary data.</text>
</comment>
<gene>
    <name evidence="1" type="ORF">EO244_06005</name>
</gene>
<protein>
    <submittedName>
        <fullName evidence="1">DUF3859 domain-containing protein</fullName>
    </submittedName>
</protein>
<evidence type="ECO:0000313" key="2">
    <source>
        <dbReference type="Proteomes" id="UP000289703"/>
    </source>
</evidence>
<accession>A0A4Q1JMP6</accession>